<dbReference type="GO" id="GO:0006414">
    <property type="term" value="P:translational elongation"/>
    <property type="evidence" value="ECO:0007669"/>
    <property type="project" value="TreeGrafter"/>
</dbReference>
<dbReference type="InterPro" id="IPR036282">
    <property type="entry name" value="Glutathione-S-Trfase_C_sf"/>
</dbReference>
<dbReference type="InterPro" id="IPR004046">
    <property type="entry name" value="GST_C"/>
</dbReference>
<dbReference type="SUPFAM" id="SSF47616">
    <property type="entry name" value="GST C-terminal domain-like"/>
    <property type="match status" value="1"/>
</dbReference>
<feature type="domain" description="GST C-terminal" evidence="3">
    <location>
        <begin position="89"/>
        <end position="226"/>
    </location>
</feature>
<evidence type="ECO:0000313" key="5">
    <source>
        <dbReference type="Proteomes" id="UP000053558"/>
    </source>
</evidence>
<dbReference type="Proteomes" id="UP000053558">
    <property type="component" value="Unassembled WGS sequence"/>
</dbReference>
<dbReference type="PANTHER" id="PTHR43986">
    <property type="entry name" value="ELONGATION FACTOR 1-GAMMA"/>
    <property type="match status" value="1"/>
</dbReference>
<sequence>MSHVGTFYGFEKQRQAITVRAVAAITGQSLITPPVINGETNRTPEFLARFPFGKIPAFEGADGFLLTEGASIARYLAARKPESGLLGRDIKEDALIDHWVHFAETNLYTNLEPIFYFSADVSPGYTPEQTEWLYNRAIFALSHIESHLGEEGGRQYLVAERLTLADIVLAGTIYFATRVVLGKKEREALPRTMAYFERIKADKRVGGEITEPEYLEVSWKGKSVAK</sequence>
<dbReference type="InterPro" id="IPR010987">
    <property type="entry name" value="Glutathione-S-Trfase_C-like"/>
</dbReference>
<dbReference type="EMBL" id="JH711575">
    <property type="protein sequence ID" value="EIW84055.1"/>
    <property type="molecule type" value="Genomic_DNA"/>
</dbReference>
<evidence type="ECO:0000256" key="1">
    <source>
        <dbReference type="RuleBase" id="RU003494"/>
    </source>
</evidence>
<name>A0A5M3MZJ0_CONPW</name>
<accession>A0A5M3MZJ0</accession>
<dbReference type="CDD" id="cd03044">
    <property type="entry name" value="GST_N_EF1Bgamma"/>
    <property type="match status" value="1"/>
</dbReference>
<dbReference type="SFLD" id="SFLDG00358">
    <property type="entry name" value="Main_(cytGST)"/>
    <property type="match status" value="1"/>
</dbReference>
<dbReference type="InterPro" id="IPR036249">
    <property type="entry name" value="Thioredoxin-like_sf"/>
</dbReference>
<dbReference type="GO" id="GO:0005634">
    <property type="term" value="C:nucleus"/>
    <property type="evidence" value="ECO:0007669"/>
    <property type="project" value="TreeGrafter"/>
</dbReference>
<dbReference type="GeneID" id="19200783"/>
<dbReference type="PANTHER" id="PTHR43986:SF10">
    <property type="entry name" value="ELONGATION FACTOR EEF-1B GAMMA SUBUNIT, PUTATIVE (AFU_ORTHOLOGUE AFUA_1G17120)-RELATED"/>
    <property type="match status" value="1"/>
</dbReference>
<feature type="domain" description="GST N-terminal" evidence="2">
    <location>
        <begin position="3"/>
        <end position="84"/>
    </location>
</feature>
<dbReference type="SUPFAM" id="SSF52833">
    <property type="entry name" value="Thioredoxin-like"/>
    <property type="match status" value="1"/>
</dbReference>
<evidence type="ECO:0000313" key="4">
    <source>
        <dbReference type="EMBL" id="EIW84055.1"/>
    </source>
</evidence>
<dbReference type="PROSITE" id="PS50405">
    <property type="entry name" value="GST_CTER"/>
    <property type="match status" value="1"/>
</dbReference>
<proteinExistence type="inferred from homology"/>
<dbReference type="Gene3D" id="3.40.30.10">
    <property type="entry name" value="Glutaredoxin"/>
    <property type="match status" value="1"/>
</dbReference>
<dbReference type="AlphaFoldDB" id="A0A5M3MZJ0"/>
<dbReference type="Pfam" id="PF02798">
    <property type="entry name" value="GST_N"/>
    <property type="match status" value="1"/>
</dbReference>
<keyword evidence="5" id="KW-1185">Reference proteome</keyword>
<dbReference type="KEGG" id="cput:CONPUDRAFT_135637"/>
<dbReference type="Pfam" id="PF00043">
    <property type="entry name" value="GST_C"/>
    <property type="match status" value="1"/>
</dbReference>
<evidence type="ECO:0000259" key="3">
    <source>
        <dbReference type="PROSITE" id="PS50405"/>
    </source>
</evidence>
<gene>
    <name evidence="4" type="ORF">CONPUDRAFT_135637</name>
</gene>
<organism evidence="4 5">
    <name type="scientific">Coniophora puteana (strain RWD-64-598)</name>
    <name type="common">Brown rot fungus</name>
    <dbReference type="NCBI Taxonomy" id="741705"/>
    <lineage>
        <taxon>Eukaryota</taxon>
        <taxon>Fungi</taxon>
        <taxon>Dikarya</taxon>
        <taxon>Basidiomycota</taxon>
        <taxon>Agaricomycotina</taxon>
        <taxon>Agaricomycetes</taxon>
        <taxon>Agaricomycetidae</taxon>
        <taxon>Boletales</taxon>
        <taxon>Coniophorineae</taxon>
        <taxon>Coniophoraceae</taxon>
        <taxon>Coniophora</taxon>
    </lineage>
</organism>
<keyword evidence="4" id="KW-0808">Transferase</keyword>
<dbReference type="OrthoDB" id="249703at2759"/>
<dbReference type="SFLD" id="SFLDS00019">
    <property type="entry name" value="Glutathione_Transferase_(cytos"/>
    <property type="match status" value="1"/>
</dbReference>
<dbReference type="InterPro" id="IPR040079">
    <property type="entry name" value="Glutathione_S-Trfase"/>
</dbReference>
<dbReference type="InterPro" id="IPR004045">
    <property type="entry name" value="Glutathione_S-Trfase_N"/>
</dbReference>
<evidence type="ECO:0000259" key="2">
    <source>
        <dbReference type="PROSITE" id="PS50404"/>
    </source>
</evidence>
<protein>
    <submittedName>
        <fullName evidence="4">Glutathione S-transferase C-terminal-like protein</fullName>
    </submittedName>
</protein>
<dbReference type="InterPro" id="IPR050802">
    <property type="entry name" value="EF-GSTs"/>
</dbReference>
<dbReference type="GO" id="GO:0016740">
    <property type="term" value="F:transferase activity"/>
    <property type="evidence" value="ECO:0007669"/>
    <property type="project" value="UniProtKB-KW"/>
</dbReference>
<dbReference type="OMA" id="IFNTETQ"/>
<comment type="caution">
    <text evidence="4">The sequence shown here is derived from an EMBL/GenBank/DDBJ whole genome shotgun (WGS) entry which is preliminary data.</text>
</comment>
<dbReference type="RefSeq" id="XP_007765869.1">
    <property type="nucleotide sequence ID" value="XM_007767679.1"/>
</dbReference>
<dbReference type="GO" id="GO:0005737">
    <property type="term" value="C:cytoplasm"/>
    <property type="evidence" value="ECO:0007669"/>
    <property type="project" value="TreeGrafter"/>
</dbReference>
<comment type="similarity">
    <text evidence="1">Belongs to the GST superfamily.</text>
</comment>
<dbReference type="Gene3D" id="1.20.1050.10">
    <property type="match status" value="1"/>
</dbReference>
<reference evidence="5" key="1">
    <citation type="journal article" date="2012" name="Science">
        <title>The Paleozoic origin of enzymatic lignin decomposition reconstructed from 31 fungal genomes.</title>
        <authorList>
            <person name="Floudas D."/>
            <person name="Binder M."/>
            <person name="Riley R."/>
            <person name="Barry K."/>
            <person name="Blanchette R.A."/>
            <person name="Henrissat B."/>
            <person name="Martinez A.T."/>
            <person name="Otillar R."/>
            <person name="Spatafora J.W."/>
            <person name="Yadav J.S."/>
            <person name="Aerts A."/>
            <person name="Benoit I."/>
            <person name="Boyd A."/>
            <person name="Carlson A."/>
            <person name="Copeland A."/>
            <person name="Coutinho P.M."/>
            <person name="de Vries R.P."/>
            <person name="Ferreira P."/>
            <person name="Findley K."/>
            <person name="Foster B."/>
            <person name="Gaskell J."/>
            <person name="Glotzer D."/>
            <person name="Gorecki P."/>
            <person name="Heitman J."/>
            <person name="Hesse C."/>
            <person name="Hori C."/>
            <person name="Igarashi K."/>
            <person name="Jurgens J.A."/>
            <person name="Kallen N."/>
            <person name="Kersten P."/>
            <person name="Kohler A."/>
            <person name="Kuees U."/>
            <person name="Kumar T.K.A."/>
            <person name="Kuo A."/>
            <person name="LaButti K."/>
            <person name="Larrondo L.F."/>
            <person name="Lindquist E."/>
            <person name="Ling A."/>
            <person name="Lombard V."/>
            <person name="Lucas S."/>
            <person name="Lundell T."/>
            <person name="Martin R."/>
            <person name="McLaughlin D.J."/>
            <person name="Morgenstern I."/>
            <person name="Morin E."/>
            <person name="Murat C."/>
            <person name="Nagy L.G."/>
            <person name="Nolan M."/>
            <person name="Ohm R.A."/>
            <person name="Patyshakuliyeva A."/>
            <person name="Rokas A."/>
            <person name="Ruiz-Duenas F.J."/>
            <person name="Sabat G."/>
            <person name="Salamov A."/>
            <person name="Samejima M."/>
            <person name="Schmutz J."/>
            <person name="Slot J.C."/>
            <person name="St John F."/>
            <person name="Stenlid J."/>
            <person name="Sun H."/>
            <person name="Sun S."/>
            <person name="Syed K."/>
            <person name="Tsang A."/>
            <person name="Wiebenga A."/>
            <person name="Young D."/>
            <person name="Pisabarro A."/>
            <person name="Eastwood D.C."/>
            <person name="Martin F."/>
            <person name="Cullen D."/>
            <person name="Grigoriev I.V."/>
            <person name="Hibbett D.S."/>
        </authorList>
    </citation>
    <scope>NUCLEOTIDE SEQUENCE [LARGE SCALE GENOMIC DNA]</scope>
    <source>
        <strain evidence="5">RWD-64-598 SS2</strain>
    </source>
</reference>
<dbReference type="PROSITE" id="PS50404">
    <property type="entry name" value="GST_NTER"/>
    <property type="match status" value="1"/>
</dbReference>